<evidence type="ECO:0008006" key="5">
    <source>
        <dbReference type="Google" id="ProtNLM"/>
    </source>
</evidence>
<protein>
    <recommendedName>
        <fullName evidence="5">DUF4402 domain-containing protein</fullName>
    </recommendedName>
</protein>
<dbReference type="OrthoDB" id="7211136at2"/>
<feature type="signal peptide" evidence="2">
    <location>
        <begin position="1"/>
        <end position="25"/>
    </location>
</feature>
<dbReference type="Proteomes" id="UP000249842">
    <property type="component" value="Unassembled WGS sequence"/>
</dbReference>
<sequence>MAMTRAPAYIIASVVALAFGAQAFAAARADLPVQATIVESAGIDIVSPLLLPSVTTSVAGQTAGRAGSTSSSSGPGNATLTIHGQSGDAVSMAVPESFRVVRSGGTEALTVNTSTNAGLNDNGVVLGTVMNGDTMSVNVGGAVNLASADRLVPGPYAGLLVVVVQYN</sequence>
<feature type="region of interest" description="Disordered" evidence="1">
    <location>
        <begin position="61"/>
        <end position="81"/>
    </location>
</feature>
<dbReference type="InterPro" id="IPR025514">
    <property type="entry name" value="DUF4402"/>
</dbReference>
<feature type="chain" id="PRO_5016270816" description="DUF4402 domain-containing protein" evidence="2">
    <location>
        <begin position="26"/>
        <end position="167"/>
    </location>
</feature>
<evidence type="ECO:0000256" key="1">
    <source>
        <dbReference type="SAM" id="MobiDB-lite"/>
    </source>
</evidence>
<feature type="compositionally biased region" description="Low complexity" evidence="1">
    <location>
        <begin position="61"/>
        <end position="79"/>
    </location>
</feature>
<comment type="caution">
    <text evidence="3">The sequence shown here is derived from an EMBL/GenBank/DDBJ whole genome shotgun (WGS) entry which is preliminary data.</text>
</comment>
<keyword evidence="2" id="KW-0732">Signal</keyword>
<gene>
    <name evidence="3" type="ORF">DJ021_17245</name>
</gene>
<evidence type="ECO:0000313" key="3">
    <source>
        <dbReference type="EMBL" id="RAK61423.1"/>
    </source>
</evidence>
<evidence type="ECO:0000313" key="4">
    <source>
        <dbReference type="Proteomes" id="UP000249842"/>
    </source>
</evidence>
<dbReference type="EMBL" id="QFYP01000001">
    <property type="protein sequence ID" value="RAK61423.1"/>
    <property type="molecule type" value="Genomic_DNA"/>
</dbReference>
<dbReference type="AlphaFoldDB" id="A0A328B2J7"/>
<dbReference type="Pfam" id="PF14352">
    <property type="entry name" value="DUF4402"/>
    <property type="match status" value="1"/>
</dbReference>
<organism evidence="3 4">
    <name type="scientific">Phenylobacterium hankyongense</name>
    <dbReference type="NCBI Taxonomy" id="1813876"/>
    <lineage>
        <taxon>Bacteria</taxon>
        <taxon>Pseudomonadati</taxon>
        <taxon>Pseudomonadota</taxon>
        <taxon>Alphaproteobacteria</taxon>
        <taxon>Caulobacterales</taxon>
        <taxon>Caulobacteraceae</taxon>
        <taxon>Phenylobacterium</taxon>
    </lineage>
</organism>
<evidence type="ECO:0000256" key="2">
    <source>
        <dbReference type="SAM" id="SignalP"/>
    </source>
</evidence>
<accession>A0A328B2J7</accession>
<name>A0A328B2J7_9CAUL</name>
<proteinExistence type="predicted"/>
<reference evidence="4" key="1">
    <citation type="submission" date="2018-05" db="EMBL/GenBank/DDBJ databases">
        <authorList>
            <person name="Li X."/>
        </authorList>
    </citation>
    <scope>NUCLEOTIDE SEQUENCE [LARGE SCALE GENOMIC DNA]</scope>
    <source>
        <strain evidence="4">HKS-05</strain>
    </source>
</reference>
<keyword evidence="4" id="KW-1185">Reference proteome</keyword>